<comment type="caution">
    <text evidence="2">The sequence shown here is derived from an EMBL/GenBank/DDBJ whole genome shotgun (WGS) entry which is preliminary data.</text>
</comment>
<dbReference type="EMBL" id="QOQW01000004">
    <property type="protein sequence ID" value="RCK80938.1"/>
    <property type="molecule type" value="Genomic_DNA"/>
</dbReference>
<gene>
    <name evidence="2" type="ORF">OZSIB_2826</name>
</gene>
<proteinExistence type="predicted"/>
<name>A0A367ZS44_9BACT</name>
<protein>
    <submittedName>
        <fullName evidence="2">Uncharacterized protein</fullName>
    </submittedName>
</protein>
<sequence length="142" mass="15237">MVRIMSKVALVVLIAFGLFGVSFVPKAEAKTKKKVGFFTKMSRKIKRKVRHVAKKTRRAIGNTAARIEDGIMDAGVAAKKAITGKKCKTHVRGHYKKGQKSMTNGHFRRVSKKKKPAAGGGAPAPAPAPAPGQSFADPAFPQ</sequence>
<evidence type="ECO:0000313" key="2">
    <source>
        <dbReference type="EMBL" id="RCK80938.1"/>
    </source>
</evidence>
<feature type="region of interest" description="Disordered" evidence="1">
    <location>
        <begin position="88"/>
        <end position="142"/>
    </location>
</feature>
<accession>A0A367ZS44</accession>
<feature type="compositionally biased region" description="Basic residues" evidence="1">
    <location>
        <begin position="106"/>
        <end position="116"/>
    </location>
</feature>
<organism evidence="2 3">
    <name type="scientific">Candidatus Ozemobacter sibiricus</name>
    <dbReference type="NCBI Taxonomy" id="2268124"/>
    <lineage>
        <taxon>Bacteria</taxon>
        <taxon>Candidatus Ozemobacteria</taxon>
        <taxon>Candidatus Ozemobacterales</taxon>
        <taxon>Candidatus Ozemobacteraceae</taxon>
        <taxon>Candidatus Ozemobacter</taxon>
    </lineage>
</organism>
<reference evidence="2 3" key="1">
    <citation type="submission" date="2018-05" db="EMBL/GenBank/DDBJ databases">
        <title>A metagenomic window into the 2 km-deep terrestrial subsurface aquifer revealed taxonomically and functionally diverse microbial community comprising novel uncultured bacterial lineages.</title>
        <authorList>
            <person name="Kadnikov V.V."/>
            <person name="Mardanov A.V."/>
            <person name="Beletsky A.V."/>
            <person name="Banks D."/>
            <person name="Pimenov N.V."/>
            <person name="Frank Y.A."/>
            <person name="Karnachuk O.V."/>
            <person name="Ravin N.V."/>
        </authorList>
    </citation>
    <scope>NUCLEOTIDE SEQUENCE [LARGE SCALE GENOMIC DNA]</scope>
    <source>
        <strain evidence="2">BY5</strain>
    </source>
</reference>
<feature type="compositionally biased region" description="Basic residues" evidence="1">
    <location>
        <begin position="88"/>
        <end position="99"/>
    </location>
</feature>
<evidence type="ECO:0000313" key="3">
    <source>
        <dbReference type="Proteomes" id="UP000252355"/>
    </source>
</evidence>
<evidence type="ECO:0000256" key="1">
    <source>
        <dbReference type="SAM" id="MobiDB-lite"/>
    </source>
</evidence>
<dbReference type="Proteomes" id="UP000252355">
    <property type="component" value="Unassembled WGS sequence"/>
</dbReference>
<dbReference type="AlphaFoldDB" id="A0A367ZS44"/>